<accession>A0A183BB68</accession>
<organism evidence="3">
    <name type="scientific">Echinostoma caproni</name>
    <dbReference type="NCBI Taxonomy" id="27848"/>
    <lineage>
        <taxon>Eukaryota</taxon>
        <taxon>Metazoa</taxon>
        <taxon>Spiralia</taxon>
        <taxon>Lophotrochozoa</taxon>
        <taxon>Platyhelminthes</taxon>
        <taxon>Trematoda</taxon>
        <taxon>Digenea</taxon>
        <taxon>Plagiorchiida</taxon>
        <taxon>Echinostomata</taxon>
        <taxon>Echinostomatoidea</taxon>
        <taxon>Echinostomatidae</taxon>
        <taxon>Echinostoma</taxon>
    </lineage>
</organism>
<dbReference type="OrthoDB" id="10059837at2759"/>
<name>A0A183BB68_9TREM</name>
<dbReference type="PANTHER" id="PTHR47331">
    <property type="entry name" value="PHD-TYPE DOMAIN-CONTAINING PROTEIN"/>
    <property type="match status" value="1"/>
</dbReference>
<evidence type="ECO:0000313" key="2">
    <source>
        <dbReference type="Proteomes" id="UP000272942"/>
    </source>
</evidence>
<keyword evidence="2" id="KW-1185">Reference proteome</keyword>
<proteinExistence type="predicted"/>
<gene>
    <name evidence="1" type="ORF">ECPE_LOCUS16453</name>
</gene>
<protein>
    <submittedName>
        <fullName evidence="1 3">Uncharacterized protein</fullName>
    </submittedName>
</protein>
<dbReference type="EMBL" id="UZAN01064410">
    <property type="protein sequence ID" value="VDP93725.1"/>
    <property type="molecule type" value="Genomic_DNA"/>
</dbReference>
<dbReference type="WBParaSite" id="ECPE_0001649601-mRNA-1">
    <property type="protein sequence ID" value="ECPE_0001649601-mRNA-1"/>
    <property type="gene ID" value="ECPE_0001649601"/>
</dbReference>
<dbReference type="AlphaFoldDB" id="A0A183BB68"/>
<dbReference type="Proteomes" id="UP000272942">
    <property type="component" value="Unassembled WGS sequence"/>
</dbReference>
<evidence type="ECO:0000313" key="1">
    <source>
        <dbReference type="EMBL" id="VDP93725.1"/>
    </source>
</evidence>
<evidence type="ECO:0000313" key="3">
    <source>
        <dbReference type="WBParaSite" id="ECPE_0001649601-mRNA-1"/>
    </source>
</evidence>
<reference evidence="3" key="1">
    <citation type="submission" date="2016-06" db="UniProtKB">
        <authorList>
            <consortium name="WormBaseParasite"/>
        </authorList>
    </citation>
    <scope>IDENTIFICATION</scope>
</reference>
<sequence>MESHAPSLSSLSSLKRRLINDELLRFRYAQTMKMTIEKGYAVPVPGEQLKCDFYPRWYLPHYAVLSPKKPVKLRIFLDCAAQHKVKSLNDILYQGPDTTANLVGMLLRFRKERVAGTADIEETFKQVKVPKHDRGALRFFWWPQGDPLKDPEE</sequence>
<reference evidence="1 2" key="2">
    <citation type="submission" date="2018-11" db="EMBL/GenBank/DDBJ databases">
        <authorList>
            <consortium name="Pathogen Informatics"/>
        </authorList>
    </citation>
    <scope>NUCLEOTIDE SEQUENCE [LARGE SCALE GENOMIC DNA]</scope>
    <source>
        <strain evidence="1 2">Egypt</strain>
    </source>
</reference>
<dbReference type="PANTHER" id="PTHR47331:SF1">
    <property type="entry name" value="GAG-LIKE PROTEIN"/>
    <property type="match status" value="1"/>
</dbReference>